<feature type="transmembrane region" description="Helical" evidence="1">
    <location>
        <begin position="28"/>
        <end position="46"/>
    </location>
</feature>
<feature type="transmembrane region" description="Helical" evidence="1">
    <location>
        <begin position="166"/>
        <end position="184"/>
    </location>
</feature>
<dbReference type="InterPro" id="IPR037185">
    <property type="entry name" value="EmrE-like"/>
</dbReference>
<feature type="transmembrane region" description="Helical" evidence="1">
    <location>
        <begin position="226"/>
        <end position="246"/>
    </location>
</feature>
<feature type="domain" description="EamA" evidence="2">
    <location>
        <begin position="136"/>
        <end position="269"/>
    </location>
</feature>
<evidence type="ECO:0000259" key="2">
    <source>
        <dbReference type="Pfam" id="PF00892"/>
    </source>
</evidence>
<name>A0A1Z9YWI9_9GAMM</name>
<dbReference type="AlphaFoldDB" id="A0A1Z9YWI9"/>
<sequence length="286" mass="31706">MLCMLVSMLAYQLSASFAKYLFTVLDPTSVTVLRLCFASIFVGLMLRSWRIFAKLKYIQWRNLLCYSFALGCMNMMFYHALVLLPQGIAVGLEFVGPLGLALFAVQKKSDVIWVIFAMIGVVLLMPWSGHDNISWLGVVLALGAGFCWALYIYFGQKVIRQNLGMHSLTLAIGLAALIWLPIGLWNNAQGILNVQYWGYAAALAILATSIPYALDLYALKYLNRLSYGTFTSLSPAVAALAGLLLLNEHLSILQWFALFCIMLASIGISIRNYYQVPKQGEGGETT</sequence>
<feature type="transmembrane region" description="Helical" evidence="1">
    <location>
        <begin position="83"/>
        <end position="104"/>
    </location>
</feature>
<dbReference type="OrthoDB" id="9815120at2"/>
<dbReference type="PANTHER" id="PTHR22911">
    <property type="entry name" value="ACYL-MALONYL CONDENSING ENZYME-RELATED"/>
    <property type="match status" value="1"/>
</dbReference>
<accession>A0A1Z9YWI9</accession>
<feature type="transmembrane region" description="Helical" evidence="1">
    <location>
        <begin position="58"/>
        <end position="77"/>
    </location>
</feature>
<proteinExistence type="predicted"/>
<dbReference type="InterPro" id="IPR000620">
    <property type="entry name" value="EamA_dom"/>
</dbReference>
<gene>
    <name evidence="3" type="ORF">CAP51_11415</name>
</gene>
<dbReference type="EMBL" id="NEXX01000004">
    <property type="protein sequence ID" value="OUY06533.1"/>
    <property type="molecule type" value="Genomic_DNA"/>
</dbReference>
<organism evidence="3 4">
    <name type="scientific">Acinetobacter populi</name>
    <dbReference type="NCBI Taxonomy" id="1582270"/>
    <lineage>
        <taxon>Bacteria</taxon>
        <taxon>Pseudomonadati</taxon>
        <taxon>Pseudomonadota</taxon>
        <taxon>Gammaproteobacteria</taxon>
        <taxon>Moraxellales</taxon>
        <taxon>Moraxellaceae</taxon>
        <taxon>Acinetobacter</taxon>
    </lineage>
</organism>
<feature type="transmembrane region" description="Helical" evidence="1">
    <location>
        <begin position="111"/>
        <end position="127"/>
    </location>
</feature>
<dbReference type="GO" id="GO:0015565">
    <property type="term" value="F:threonine efflux transmembrane transporter activity"/>
    <property type="evidence" value="ECO:0007669"/>
    <property type="project" value="TreeGrafter"/>
</dbReference>
<reference evidence="3 4" key="1">
    <citation type="submission" date="2017-05" db="EMBL/GenBank/DDBJ databases">
        <title>Acinetobacter populi ANC 5415 (= PBJ7), whole genome shotgun sequencing project.</title>
        <authorList>
            <person name="Nemec A."/>
            <person name="Radolfova-Krizova L."/>
        </authorList>
    </citation>
    <scope>NUCLEOTIDE SEQUENCE [LARGE SCALE GENOMIC DNA]</scope>
    <source>
        <strain evidence="3 4">PBJ7</strain>
    </source>
</reference>
<keyword evidence="1" id="KW-0472">Membrane</keyword>
<protein>
    <submittedName>
        <fullName evidence="3">EamA family transporter</fullName>
    </submittedName>
</protein>
<keyword evidence="4" id="KW-1185">Reference proteome</keyword>
<evidence type="ECO:0000313" key="3">
    <source>
        <dbReference type="EMBL" id="OUY06533.1"/>
    </source>
</evidence>
<evidence type="ECO:0000313" key="4">
    <source>
        <dbReference type="Proteomes" id="UP000196536"/>
    </source>
</evidence>
<dbReference type="Pfam" id="PF00892">
    <property type="entry name" value="EamA"/>
    <property type="match status" value="1"/>
</dbReference>
<feature type="transmembrane region" description="Helical" evidence="1">
    <location>
        <begin position="252"/>
        <end position="270"/>
    </location>
</feature>
<dbReference type="PANTHER" id="PTHR22911:SF37">
    <property type="entry name" value="THREONINE_HOMOSERINE EXPORTER RHTA"/>
    <property type="match status" value="1"/>
</dbReference>
<keyword evidence="1" id="KW-0812">Transmembrane</keyword>
<dbReference type="Proteomes" id="UP000196536">
    <property type="component" value="Unassembled WGS sequence"/>
</dbReference>
<feature type="transmembrane region" description="Helical" evidence="1">
    <location>
        <begin position="133"/>
        <end position="154"/>
    </location>
</feature>
<dbReference type="GO" id="GO:0005886">
    <property type="term" value="C:plasma membrane"/>
    <property type="evidence" value="ECO:0007669"/>
    <property type="project" value="TreeGrafter"/>
</dbReference>
<dbReference type="RefSeq" id="WP_087620893.1">
    <property type="nucleotide sequence ID" value="NZ_NEXX01000004.1"/>
</dbReference>
<evidence type="ECO:0000256" key="1">
    <source>
        <dbReference type="SAM" id="Phobius"/>
    </source>
</evidence>
<keyword evidence="1" id="KW-1133">Transmembrane helix</keyword>
<dbReference type="SUPFAM" id="SSF103481">
    <property type="entry name" value="Multidrug resistance efflux transporter EmrE"/>
    <property type="match status" value="1"/>
</dbReference>
<comment type="caution">
    <text evidence="3">The sequence shown here is derived from an EMBL/GenBank/DDBJ whole genome shotgun (WGS) entry which is preliminary data.</text>
</comment>
<feature type="transmembrane region" description="Helical" evidence="1">
    <location>
        <begin position="196"/>
        <end position="214"/>
    </location>
</feature>